<dbReference type="Proteomes" id="UP000245884">
    <property type="component" value="Unassembled WGS sequence"/>
</dbReference>
<dbReference type="EMBL" id="KZ819682">
    <property type="protein sequence ID" value="PWN24331.1"/>
    <property type="molecule type" value="Genomic_DNA"/>
</dbReference>
<evidence type="ECO:0000256" key="1">
    <source>
        <dbReference type="SAM" id="Phobius"/>
    </source>
</evidence>
<feature type="transmembrane region" description="Helical" evidence="1">
    <location>
        <begin position="370"/>
        <end position="394"/>
    </location>
</feature>
<name>A0A316UJ14_9BASI</name>
<accession>A0A316UJ14</accession>
<dbReference type="AlphaFoldDB" id="A0A316UJ14"/>
<dbReference type="RefSeq" id="XP_025358943.1">
    <property type="nucleotide sequence ID" value="XM_025504851.1"/>
</dbReference>
<keyword evidence="1" id="KW-0472">Membrane</keyword>
<gene>
    <name evidence="2" type="ORF">BDZ90DRAFT_228922</name>
</gene>
<keyword evidence="1" id="KW-0812">Transmembrane</keyword>
<dbReference type="GeneID" id="37026674"/>
<proteinExistence type="predicted"/>
<sequence>MAAFHSLSYWQVKENVHIEMDHHLAEYAKMTEEGPPPAASHQWSLSQVAQEVAIPCMCALSPNAMWLTTSLAGQALPGNTSLWKAWRQTRDRTERGVYLLLGFLAISRLLLNAGGRPEVQVAGRSTILDAVAYTPYNDLSEVVNAYPGTINLIQPTNLGFFAKTYGEANAAVLPLGSHMASETSTVQGVFPGVIISDMSMPSGSSIAEFQSESWDKVIKSSHDSLEVSLAWSNRLRTVNGEPKERAAVVSKVGMCGMVNDTVYEYACAMLGFTAVQLSITSAEGYILSSTILGFSEQPRFQVGGLDPTTFLPQLFMTFNPSNADVAQACKSGGVALLTNTMLHELRGEYTYIKQPGVVGRYSPGTITFSVLGVSLFVGVNVMAFLLLSAILVLVTQRQEVRQSPSLLTIARWSEELSELVLAALQEKGGEIWQAESVGKEPIYAHEGCDRTTLRRSAPI</sequence>
<keyword evidence="1" id="KW-1133">Transmembrane helix</keyword>
<evidence type="ECO:0000313" key="2">
    <source>
        <dbReference type="EMBL" id="PWN24331.1"/>
    </source>
</evidence>
<organism evidence="2 3">
    <name type="scientific">Jaminaea rosea</name>
    <dbReference type="NCBI Taxonomy" id="1569628"/>
    <lineage>
        <taxon>Eukaryota</taxon>
        <taxon>Fungi</taxon>
        <taxon>Dikarya</taxon>
        <taxon>Basidiomycota</taxon>
        <taxon>Ustilaginomycotina</taxon>
        <taxon>Exobasidiomycetes</taxon>
        <taxon>Microstromatales</taxon>
        <taxon>Microstromatales incertae sedis</taxon>
        <taxon>Jaminaea</taxon>
    </lineage>
</organism>
<evidence type="ECO:0000313" key="3">
    <source>
        <dbReference type="Proteomes" id="UP000245884"/>
    </source>
</evidence>
<protein>
    <submittedName>
        <fullName evidence="2">Uncharacterized protein</fullName>
    </submittedName>
</protein>
<keyword evidence="3" id="KW-1185">Reference proteome</keyword>
<reference evidence="2 3" key="1">
    <citation type="journal article" date="2018" name="Mol. Biol. Evol.">
        <title>Broad Genomic Sampling Reveals a Smut Pathogenic Ancestry of the Fungal Clade Ustilaginomycotina.</title>
        <authorList>
            <person name="Kijpornyongpan T."/>
            <person name="Mondo S.J."/>
            <person name="Barry K."/>
            <person name="Sandor L."/>
            <person name="Lee J."/>
            <person name="Lipzen A."/>
            <person name="Pangilinan J."/>
            <person name="LaButti K."/>
            <person name="Hainaut M."/>
            <person name="Henrissat B."/>
            <person name="Grigoriev I.V."/>
            <person name="Spatafora J.W."/>
            <person name="Aime M.C."/>
        </authorList>
    </citation>
    <scope>NUCLEOTIDE SEQUENCE [LARGE SCALE GENOMIC DNA]</scope>
    <source>
        <strain evidence="2 3">MCA 5214</strain>
    </source>
</reference>